<evidence type="ECO:0000256" key="3">
    <source>
        <dbReference type="ARBA" id="ARBA00023014"/>
    </source>
</evidence>
<gene>
    <name evidence="5" type="ORF">THIOM_002570</name>
</gene>
<evidence type="ECO:0000313" key="6">
    <source>
        <dbReference type="Proteomes" id="UP000076962"/>
    </source>
</evidence>
<dbReference type="Gene3D" id="3.30.1050.10">
    <property type="entry name" value="SCP2 sterol-binding domain"/>
    <property type="match status" value="1"/>
</dbReference>
<keyword evidence="3" id="KW-0411">Iron-sulfur</keyword>
<dbReference type="Gene3D" id="3.30.70.3270">
    <property type="match status" value="1"/>
</dbReference>
<dbReference type="EMBL" id="LUTY01001481">
    <property type="protein sequence ID" value="OAD21656.1"/>
    <property type="molecule type" value="Genomic_DNA"/>
</dbReference>
<dbReference type="Proteomes" id="UP000076962">
    <property type="component" value="Unassembled WGS sequence"/>
</dbReference>
<proteinExistence type="predicted"/>
<dbReference type="InterPro" id="IPR036527">
    <property type="entry name" value="SCP2_sterol-bd_dom_sf"/>
</dbReference>
<dbReference type="InterPro" id="IPR017900">
    <property type="entry name" value="4Fe4S_Fe_S_CS"/>
</dbReference>
<name>A0A0A6RJ14_9GAMM</name>
<organism evidence="5 6">
    <name type="scientific">Candidatus Thiomargarita nelsonii</name>
    <dbReference type="NCBI Taxonomy" id="1003181"/>
    <lineage>
        <taxon>Bacteria</taxon>
        <taxon>Pseudomonadati</taxon>
        <taxon>Pseudomonadota</taxon>
        <taxon>Gammaproteobacteria</taxon>
        <taxon>Thiotrichales</taxon>
        <taxon>Thiotrichaceae</taxon>
        <taxon>Thiomargarita</taxon>
    </lineage>
</organism>
<feature type="domain" description="4Fe-4S ferredoxin-type" evidence="4">
    <location>
        <begin position="172"/>
        <end position="201"/>
    </location>
</feature>
<dbReference type="InterPro" id="IPR017896">
    <property type="entry name" value="4Fe4S_Fe-S-bd"/>
</dbReference>
<dbReference type="GO" id="GO:0051536">
    <property type="term" value="F:iron-sulfur cluster binding"/>
    <property type="evidence" value="ECO:0007669"/>
    <property type="project" value="UniProtKB-KW"/>
</dbReference>
<dbReference type="Pfam" id="PF00037">
    <property type="entry name" value="Fer4"/>
    <property type="match status" value="1"/>
</dbReference>
<dbReference type="AlphaFoldDB" id="A0A0A6RJ14"/>
<keyword evidence="1" id="KW-0479">Metal-binding</keyword>
<protein>
    <submittedName>
        <fullName evidence="5">4Fe-4S ferredoxin iron-sulfur binding domain-containing protein</fullName>
    </submittedName>
</protein>
<keyword evidence="6" id="KW-1185">Reference proteome</keyword>
<sequence length="433" mass="49248">MTPQPTENKTNKPNLDATWLRELCLNAGAHDVGFVQIERPEVDIDRDDILRAAHWTRTLVTFVIKMNRENVRSPMRSFANIEFHASDDQITETSRRIVSELEAKGIRAMHTAFGFPMEMDRWPGKIWVVSHKRIAEAAGLGKMGIHRNIIHPKFGSFVFIGTVLIDHQITDYGTQIDYNPCLTCKLCVAACPTGAIGSDGHFNFAACYTHNYREFMGGFGDWVENIADSKNRRDYRKRVTDSETVSMWQSLSFESNYKAAYCLAVCPAGEEVIPLYFEDKRQFKKDIVKPLTAKEETIYVVPGSDAEGYVKKRFGHKKTKRISNGLRPRTLRAFLEALPLVFERGQSEGLSATYHFTFTGKERAKTTVIICDQKLEVHDNHIGKPNLRVTADSEIWLGFLAKERSLVWALLTFRIRLSGSPKWLIAFGKCFPS</sequence>
<dbReference type="PANTHER" id="PTHR42827">
    <property type="entry name" value="IRON-SULFUR CLUSTER-BINDING PROTEIN-RELATED"/>
    <property type="match status" value="1"/>
</dbReference>
<dbReference type="PATRIC" id="fig|1003181.4.peg.3499"/>
<comment type="caution">
    <text evidence="5">The sequence shown here is derived from an EMBL/GenBank/DDBJ whole genome shotgun (WGS) entry which is preliminary data.</text>
</comment>
<dbReference type="PANTHER" id="PTHR42827:SF1">
    <property type="entry name" value="IRON-SULFUR CLUSTER-BINDING PROTEIN"/>
    <property type="match status" value="1"/>
</dbReference>
<accession>A0A0A6RJ14</accession>
<dbReference type="PROSITE" id="PS51379">
    <property type="entry name" value="4FE4S_FER_2"/>
    <property type="match status" value="1"/>
</dbReference>
<dbReference type="SUPFAM" id="SSF55718">
    <property type="entry name" value="SCP-like"/>
    <property type="match status" value="1"/>
</dbReference>
<evidence type="ECO:0000259" key="4">
    <source>
        <dbReference type="PROSITE" id="PS51379"/>
    </source>
</evidence>
<evidence type="ECO:0000256" key="1">
    <source>
        <dbReference type="ARBA" id="ARBA00022723"/>
    </source>
</evidence>
<dbReference type="PROSITE" id="PS00198">
    <property type="entry name" value="4FE4S_FER_1"/>
    <property type="match status" value="1"/>
</dbReference>
<evidence type="ECO:0000313" key="5">
    <source>
        <dbReference type="EMBL" id="OAD21656.1"/>
    </source>
</evidence>
<dbReference type="GO" id="GO:0046872">
    <property type="term" value="F:metal ion binding"/>
    <property type="evidence" value="ECO:0007669"/>
    <property type="project" value="UniProtKB-KW"/>
</dbReference>
<reference evidence="5 6" key="1">
    <citation type="submission" date="2016-05" db="EMBL/GenBank/DDBJ databases">
        <title>Single-cell genome of chain-forming Candidatus Thiomargarita nelsonii and comparison to other large sulfur-oxidizing bacteria.</title>
        <authorList>
            <person name="Winkel M."/>
            <person name="Salman V."/>
            <person name="Woyke T."/>
            <person name="Schulz-Vogt H."/>
            <person name="Richter M."/>
            <person name="Flood B."/>
            <person name="Bailey J."/>
            <person name="Amann R."/>
            <person name="Mussmann M."/>
        </authorList>
    </citation>
    <scope>NUCLEOTIDE SEQUENCE [LARGE SCALE GENOMIC DNA]</scope>
    <source>
        <strain evidence="5 6">THI036</strain>
    </source>
</reference>
<dbReference type="SUPFAM" id="SSF46548">
    <property type="entry name" value="alpha-helical ferredoxin"/>
    <property type="match status" value="1"/>
</dbReference>
<evidence type="ECO:0000256" key="2">
    <source>
        <dbReference type="ARBA" id="ARBA00023004"/>
    </source>
</evidence>
<keyword evidence="2" id="KW-0408">Iron</keyword>